<evidence type="ECO:0000256" key="2">
    <source>
        <dbReference type="ARBA" id="ARBA00022723"/>
    </source>
</evidence>
<evidence type="ECO:0000256" key="1">
    <source>
        <dbReference type="ARBA" id="ARBA00004418"/>
    </source>
</evidence>
<proteinExistence type="predicted"/>
<evidence type="ECO:0000259" key="5">
    <source>
        <dbReference type="PROSITE" id="PS50857"/>
    </source>
</evidence>
<feature type="transmembrane region" description="Helical" evidence="4">
    <location>
        <begin position="25"/>
        <end position="45"/>
    </location>
</feature>
<dbReference type="EMBL" id="FNLO01000012">
    <property type="protein sequence ID" value="SDV50525.1"/>
    <property type="molecule type" value="Genomic_DNA"/>
</dbReference>
<name>A0A1H2PTU1_9BURK</name>
<gene>
    <name evidence="6" type="ORF">SAMN05216551_11259</name>
</gene>
<dbReference type="GO" id="GO:0004129">
    <property type="term" value="F:cytochrome-c oxidase activity"/>
    <property type="evidence" value="ECO:0007669"/>
    <property type="project" value="InterPro"/>
</dbReference>
<dbReference type="Gene3D" id="2.60.40.420">
    <property type="entry name" value="Cupredoxins - blue copper proteins"/>
    <property type="match status" value="1"/>
</dbReference>
<dbReference type="InterPro" id="IPR008972">
    <property type="entry name" value="Cupredoxin"/>
</dbReference>
<keyword evidence="4" id="KW-0472">Membrane</keyword>
<sequence>MSREHPSSTAAHRAEAVAARVEKRWAYISVGLILLLIAVMIYSGLHSAAQPPSRVETIDPATLHLSGEFTENNLGTTLQPDGSAVVRVVAQIYSFTPQCILVPAQTPLTFRATSSDVVHGFLVYDTNINTMVEPGFVSTFRYQFDKPGDHLMPCHEFCGTGHEGMWARVKVIEKSEYMKLAAAGRGNSCVQR</sequence>
<dbReference type="AlphaFoldDB" id="A0A1H2PTU1"/>
<dbReference type="InterPro" id="IPR002429">
    <property type="entry name" value="CcO_II-like_C"/>
</dbReference>
<dbReference type="Pfam" id="PF00116">
    <property type="entry name" value="COX2"/>
    <property type="match status" value="1"/>
</dbReference>
<comment type="subcellular location">
    <subcellularLocation>
        <location evidence="1">Periplasm</location>
    </subcellularLocation>
</comment>
<reference evidence="7" key="1">
    <citation type="submission" date="2016-09" db="EMBL/GenBank/DDBJ databases">
        <authorList>
            <person name="Varghese N."/>
            <person name="Submissions S."/>
        </authorList>
    </citation>
    <scope>NUCLEOTIDE SEQUENCE [LARGE SCALE GENOMIC DNA]</scope>
    <source>
        <strain evidence="7">JS23</strain>
    </source>
</reference>
<dbReference type="OrthoDB" id="9759695at2"/>
<dbReference type="InterPro" id="IPR001505">
    <property type="entry name" value="Copper_CuA"/>
</dbReference>
<dbReference type="PROSITE" id="PS50857">
    <property type="entry name" value="COX2_CUA"/>
    <property type="match status" value="1"/>
</dbReference>
<accession>A0A1H2PTU1</accession>
<evidence type="ECO:0000313" key="6">
    <source>
        <dbReference type="EMBL" id="SDV50525.1"/>
    </source>
</evidence>
<dbReference type="PROSITE" id="PS00078">
    <property type="entry name" value="COX2"/>
    <property type="match status" value="1"/>
</dbReference>
<evidence type="ECO:0000256" key="3">
    <source>
        <dbReference type="ARBA" id="ARBA00023008"/>
    </source>
</evidence>
<dbReference type="PANTHER" id="PTHR42838:SF2">
    <property type="entry name" value="NITROUS-OXIDE REDUCTASE"/>
    <property type="match status" value="1"/>
</dbReference>
<keyword evidence="4" id="KW-0812">Transmembrane</keyword>
<dbReference type="GO" id="GO:0005507">
    <property type="term" value="F:copper ion binding"/>
    <property type="evidence" value="ECO:0007669"/>
    <property type="project" value="InterPro"/>
</dbReference>
<dbReference type="SUPFAM" id="SSF49503">
    <property type="entry name" value="Cupredoxins"/>
    <property type="match status" value="1"/>
</dbReference>
<evidence type="ECO:0000313" key="7">
    <source>
        <dbReference type="Proteomes" id="UP000243719"/>
    </source>
</evidence>
<feature type="domain" description="Cytochrome oxidase subunit II copper A binding" evidence="5">
    <location>
        <begin position="81"/>
        <end position="183"/>
    </location>
</feature>
<keyword evidence="3" id="KW-0186">Copper</keyword>
<keyword evidence="7" id="KW-1185">Reference proteome</keyword>
<dbReference type="GO" id="GO:0042597">
    <property type="term" value="C:periplasmic space"/>
    <property type="evidence" value="ECO:0007669"/>
    <property type="project" value="UniProtKB-SubCell"/>
</dbReference>
<evidence type="ECO:0000256" key="4">
    <source>
        <dbReference type="SAM" id="Phobius"/>
    </source>
</evidence>
<dbReference type="PANTHER" id="PTHR42838">
    <property type="entry name" value="CYTOCHROME C OXIDASE SUBUNIT II"/>
    <property type="match status" value="1"/>
</dbReference>
<protein>
    <submittedName>
        <fullName evidence="6">Cytochrome c oxidase subunit 2</fullName>
    </submittedName>
</protein>
<dbReference type="Proteomes" id="UP000243719">
    <property type="component" value="Unassembled WGS sequence"/>
</dbReference>
<dbReference type="STRING" id="1770053.SAMN05216551_11259"/>
<dbReference type="RefSeq" id="WP_091911578.1">
    <property type="nucleotide sequence ID" value="NZ_FNLO01000012.1"/>
</dbReference>
<keyword evidence="2" id="KW-0479">Metal-binding</keyword>
<dbReference type="InterPro" id="IPR051403">
    <property type="entry name" value="NosZ/Cyto_c_oxidase_sub2"/>
</dbReference>
<keyword evidence="4" id="KW-1133">Transmembrane helix</keyword>
<organism evidence="6 7">
    <name type="scientific">Chitinasiproducens palmae</name>
    <dbReference type="NCBI Taxonomy" id="1770053"/>
    <lineage>
        <taxon>Bacteria</taxon>
        <taxon>Pseudomonadati</taxon>
        <taxon>Pseudomonadota</taxon>
        <taxon>Betaproteobacteria</taxon>
        <taxon>Burkholderiales</taxon>
        <taxon>Burkholderiaceae</taxon>
        <taxon>Chitinasiproducens</taxon>
    </lineage>
</organism>
<dbReference type="GO" id="GO:0016020">
    <property type="term" value="C:membrane"/>
    <property type="evidence" value="ECO:0007669"/>
    <property type="project" value="InterPro"/>
</dbReference>